<dbReference type="STRING" id="3880.A0A072VLJ8"/>
<evidence type="ECO:0000313" key="3">
    <source>
        <dbReference type="EMBL" id="KEH39030.1"/>
    </source>
</evidence>
<sequence>MMKVIEHSQVAPPPNSLPSPTTLPLTFFDISWFYCQPTVKRIFFYHFPHPTHHFLQTTLPILKHSLSLTLQHFFPFTSNLIIPPNSHNTPPFIRYLDEDSISFTVAESSADFNILVSDSQDAQNWHHLVPNLPPPRTEQDNIRVIPIMSIPVTVLPNSGFSICLSYNHVAAYGKSHRLLKDPKAPKLAYLQEIQDYVLKNMEFTSLVRDGAYANKVRTSLVLSREEVQKLKKWVVDKKQSKSDCVGDDDLVYFMFFADCRDRSEFSLAKSYFGNCVASYNVVVKRGELVEKDVVAGSPKLDVCETDFGWGKPKKSDAVHIDSFRSISLSDCRDGGRLVWLLRGLK</sequence>
<dbReference type="Gene3D" id="3.30.559.10">
    <property type="entry name" value="Chloramphenicol acetyltransferase-like domain"/>
    <property type="match status" value="3"/>
</dbReference>
<reference evidence="3 5" key="1">
    <citation type="journal article" date="2011" name="Nature">
        <title>The Medicago genome provides insight into the evolution of rhizobial symbioses.</title>
        <authorList>
            <person name="Young N.D."/>
            <person name="Debelle F."/>
            <person name="Oldroyd G.E."/>
            <person name="Geurts R."/>
            <person name="Cannon S.B."/>
            <person name="Udvardi M.K."/>
            <person name="Benedito V.A."/>
            <person name="Mayer K.F."/>
            <person name="Gouzy J."/>
            <person name="Schoof H."/>
            <person name="Van de Peer Y."/>
            <person name="Proost S."/>
            <person name="Cook D.R."/>
            <person name="Meyers B.C."/>
            <person name="Spannagl M."/>
            <person name="Cheung F."/>
            <person name="De Mita S."/>
            <person name="Krishnakumar V."/>
            <person name="Gundlach H."/>
            <person name="Zhou S."/>
            <person name="Mudge J."/>
            <person name="Bharti A.K."/>
            <person name="Murray J.D."/>
            <person name="Naoumkina M.A."/>
            <person name="Rosen B."/>
            <person name="Silverstein K.A."/>
            <person name="Tang H."/>
            <person name="Rombauts S."/>
            <person name="Zhao P.X."/>
            <person name="Zhou P."/>
            <person name="Barbe V."/>
            <person name="Bardou P."/>
            <person name="Bechner M."/>
            <person name="Bellec A."/>
            <person name="Berger A."/>
            <person name="Berges H."/>
            <person name="Bidwell S."/>
            <person name="Bisseling T."/>
            <person name="Choisne N."/>
            <person name="Couloux A."/>
            <person name="Denny R."/>
            <person name="Deshpande S."/>
            <person name="Dai X."/>
            <person name="Doyle J.J."/>
            <person name="Dudez A.M."/>
            <person name="Farmer A.D."/>
            <person name="Fouteau S."/>
            <person name="Franken C."/>
            <person name="Gibelin C."/>
            <person name="Gish J."/>
            <person name="Goldstein S."/>
            <person name="Gonzalez A.J."/>
            <person name="Green P.J."/>
            <person name="Hallab A."/>
            <person name="Hartog M."/>
            <person name="Hua A."/>
            <person name="Humphray S.J."/>
            <person name="Jeong D.H."/>
            <person name="Jing Y."/>
            <person name="Jocker A."/>
            <person name="Kenton S.M."/>
            <person name="Kim D.J."/>
            <person name="Klee K."/>
            <person name="Lai H."/>
            <person name="Lang C."/>
            <person name="Lin S."/>
            <person name="Macmil S.L."/>
            <person name="Magdelenat G."/>
            <person name="Matthews L."/>
            <person name="McCorrison J."/>
            <person name="Monaghan E.L."/>
            <person name="Mun J.H."/>
            <person name="Najar F.Z."/>
            <person name="Nicholson C."/>
            <person name="Noirot C."/>
            <person name="O'Bleness M."/>
            <person name="Paule C.R."/>
            <person name="Poulain J."/>
            <person name="Prion F."/>
            <person name="Qin B."/>
            <person name="Qu C."/>
            <person name="Retzel E.F."/>
            <person name="Riddle C."/>
            <person name="Sallet E."/>
            <person name="Samain S."/>
            <person name="Samson N."/>
            <person name="Sanders I."/>
            <person name="Saurat O."/>
            <person name="Scarpelli C."/>
            <person name="Schiex T."/>
            <person name="Segurens B."/>
            <person name="Severin A.J."/>
            <person name="Sherrier D.J."/>
            <person name="Shi R."/>
            <person name="Sims S."/>
            <person name="Singer S.R."/>
            <person name="Sinharoy S."/>
            <person name="Sterck L."/>
            <person name="Viollet A."/>
            <person name="Wang B.B."/>
            <person name="Wang K."/>
            <person name="Wang M."/>
            <person name="Wang X."/>
            <person name="Warfsmann J."/>
            <person name="Weissenbach J."/>
            <person name="White D.D."/>
            <person name="White J.D."/>
            <person name="Wiley G.B."/>
            <person name="Wincker P."/>
            <person name="Xing Y."/>
            <person name="Yang L."/>
            <person name="Yao Z."/>
            <person name="Ying F."/>
            <person name="Zhai J."/>
            <person name="Zhou L."/>
            <person name="Zuber A."/>
            <person name="Denarie J."/>
            <person name="Dixon R.A."/>
            <person name="May G.D."/>
            <person name="Schwartz D.C."/>
            <person name="Rogers J."/>
            <person name="Quetier F."/>
            <person name="Town C.D."/>
            <person name="Roe B.A."/>
        </authorList>
    </citation>
    <scope>NUCLEOTIDE SEQUENCE [LARGE SCALE GENOMIC DNA]</scope>
    <source>
        <strain evidence="3">A17</strain>
        <strain evidence="4 5">cv. Jemalong A17</strain>
    </source>
</reference>
<keyword evidence="5" id="KW-1185">Reference proteome</keyword>
<dbReference type="EnsemblPlants" id="KEH39030">
    <property type="protein sequence ID" value="KEH39030"/>
    <property type="gene ID" value="MTR_2g089665"/>
</dbReference>
<dbReference type="GO" id="GO:0016747">
    <property type="term" value="F:acyltransferase activity, transferring groups other than amino-acyl groups"/>
    <property type="evidence" value="ECO:0007669"/>
    <property type="project" value="UniProtKB-ARBA"/>
</dbReference>
<keyword evidence="1" id="KW-0808">Transferase</keyword>
<evidence type="ECO:0000256" key="2">
    <source>
        <dbReference type="ARBA" id="ARBA00023315"/>
    </source>
</evidence>
<gene>
    <name evidence="3" type="ordered locus">MTR_2g089665</name>
</gene>
<organism evidence="3 5">
    <name type="scientific">Medicago truncatula</name>
    <name type="common">Barrel medic</name>
    <name type="synonym">Medicago tribuloides</name>
    <dbReference type="NCBI Taxonomy" id="3880"/>
    <lineage>
        <taxon>Eukaryota</taxon>
        <taxon>Viridiplantae</taxon>
        <taxon>Streptophyta</taxon>
        <taxon>Embryophyta</taxon>
        <taxon>Tracheophyta</taxon>
        <taxon>Spermatophyta</taxon>
        <taxon>Magnoliopsida</taxon>
        <taxon>eudicotyledons</taxon>
        <taxon>Gunneridae</taxon>
        <taxon>Pentapetalae</taxon>
        <taxon>rosids</taxon>
        <taxon>fabids</taxon>
        <taxon>Fabales</taxon>
        <taxon>Fabaceae</taxon>
        <taxon>Papilionoideae</taxon>
        <taxon>50 kb inversion clade</taxon>
        <taxon>NPAAA clade</taxon>
        <taxon>Hologalegina</taxon>
        <taxon>IRL clade</taxon>
        <taxon>Trifolieae</taxon>
        <taxon>Medicago</taxon>
    </lineage>
</organism>
<keyword evidence="2 3" id="KW-0012">Acyltransferase</keyword>
<dbReference type="InterPro" id="IPR023213">
    <property type="entry name" value="CAT-like_dom_sf"/>
</dbReference>
<dbReference type="HOGENOM" id="CLU_014546_7_0_1"/>
<evidence type="ECO:0000313" key="4">
    <source>
        <dbReference type="EnsemblPlants" id="KEH39030"/>
    </source>
</evidence>
<dbReference type="PANTHER" id="PTHR31625">
    <property type="match status" value="1"/>
</dbReference>
<dbReference type="EMBL" id="CM001218">
    <property type="protein sequence ID" value="KEH39030.1"/>
    <property type="molecule type" value="Genomic_DNA"/>
</dbReference>
<evidence type="ECO:0000313" key="5">
    <source>
        <dbReference type="Proteomes" id="UP000002051"/>
    </source>
</evidence>
<proteinExistence type="predicted"/>
<protein>
    <submittedName>
        <fullName evidence="3">Anthocyanin 5-aromatic acyltransferase</fullName>
    </submittedName>
</protein>
<dbReference type="AlphaFoldDB" id="A0A072VLJ8"/>
<name>A0A072VLJ8_MEDTR</name>
<dbReference type="PaxDb" id="3880-AES67351"/>
<reference evidence="4" key="3">
    <citation type="submission" date="2015-04" db="UniProtKB">
        <authorList>
            <consortium name="EnsemblPlants"/>
        </authorList>
    </citation>
    <scope>IDENTIFICATION</scope>
    <source>
        <strain evidence="4">cv. Jemalong A17</strain>
    </source>
</reference>
<accession>A0A072VLJ8</accession>
<dbReference type="Proteomes" id="UP000002051">
    <property type="component" value="Chromosome 2"/>
</dbReference>
<dbReference type="InterPro" id="IPR051504">
    <property type="entry name" value="Plant_metabolite_acyltrans"/>
</dbReference>
<dbReference type="Pfam" id="PF02458">
    <property type="entry name" value="Transferase"/>
    <property type="match status" value="1"/>
</dbReference>
<evidence type="ECO:0000256" key="1">
    <source>
        <dbReference type="ARBA" id="ARBA00022679"/>
    </source>
</evidence>
<reference evidence="3 5" key="2">
    <citation type="journal article" date="2014" name="BMC Genomics">
        <title>An improved genome release (version Mt4.0) for the model legume Medicago truncatula.</title>
        <authorList>
            <person name="Tang H."/>
            <person name="Krishnakumar V."/>
            <person name="Bidwell S."/>
            <person name="Rosen B."/>
            <person name="Chan A."/>
            <person name="Zhou S."/>
            <person name="Gentzbittel L."/>
            <person name="Childs K.L."/>
            <person name="Yandell M."/>
            <person name="Gundlach H."/>
            <person name="Mayer K.F."/>
            <person name="Schwartz D.C."/>
            <person name="Town C.D."/>
        </authorList>
    </citation>
    <scope>GENOME REANNOTATION</scope>
    <source>
        <strain evidence="3">A17</strain>
        <strain evidence="4 5">cv. Jemalong A17</strain>
    </source>
</reference>